<sequence length="52" mass="5659">MIVLAVIDGIFISFPVGTFRRTLSTASTAFVFSPRIQGSCQCHLPYAAHACR</sequence>
<dbReference type="EMBL" id="KV878130">
    <property type="protein sequence ID" value="OJJ03136.1"/>
    <property type="molecule type" value="Genomic_DNA"/>
</dbReference>
<accession>A0A1L9PNW6</accession>
<evidence type="ECO:0000313" key="2">
    <source>
        <dbReference type="Proteomes" id="UP000184073"/>
    </source>
</evidence>
<gene>
    <name evidence="1" type="ORF">ASPVEDRAFT_42648</name>
</gene>
<keyword evidence="2" id="KW-1185">Reference proteome</keyword>
<dbReference type="RefSeq" id="XP_040668898.1">
    <property type="nucleotide sequence ID" value="XM_040812631.1"/>
</dbReference>
<reference evidence="2" key="1">
    <citation type="journal article" date="2017" name="Genome Biol.">
        <title>Comparative genomics reveals high biological diversity and specific adaptations in the industrially and medically important fungal genus Aspergillus.</title>
        <authorList>
            <person name="de Vries R.P."/>
            <person name="Riley R."/>
            <person name="Wiebenga A."/>
            <person name="Aguilar-Osorio G."/>
            <person name="Amillis S."/>
            <person name="Uchima C.A."/>
            <person name="Anderluh G."/>
            <person name="Asadollahi M."/>
            <person name="Askin M."/>
            <person name="Barry K."/>
            <person name="Battaglia E."/>
            <person name="Bayram O."/>
            <person name="Benocci T."/>
            <person name="Braus-Stromeyer S.A."/>
            <person name="Caldana C."/>
            <person name="Canovas D."/>
            <person name="Cerqueira G.C."/>
            <person name="Chen F."/>
            <person name="Chen W."/>
            <person name="Choi C."/>
            <person name="Clum A."/>
            <person name="Dos Santos R.A."/>
            <person name="Damasio A.R."/>
            <person name="Diallinas G."/>
            <person name="Emri T."/>
            <person name="Fekete E."/>
            <person name="Flipphi M."/>
            <person name="Freyberg S."/>
            <person name="Gallo A."/>
            <person name="Gournas C."/>
            <person name="Habgood R."/>
            <person name="Hainaut M."/>
            <person name="Harispe M.L."/>
            <person name="Henrissat B."/>
            <person name="Hilden K.S."/>
            <person name="Hope R."/>
            <person name="Hossain A."/>
            <person name="Karabika E."/>
            <person name="Karaffa L."/>
            <person name="Karanyi Z."/>
            <person name="Krasevec N."/>
            <person name="Kuo A."/>
            <person name="Kusch H."/>
            <person name="LaButti K."/>
            <person name="Lagendijk E.L."/>
            <person name="Lapidus A."/>
            <person name="Levasseur A."/>
            <person name="Lindquist E."/>
            <person name="Lipzen A."/>
            <person name="Logrieco A.F."/>
            <person name="MacCabe A."/>
            <person name="Maekelae M.R."/>
            <person name="Malavazi I."/>
            <person name="Melin P."/>
            <person name="Meyer V."/>
            <person name="Mielnichuk N."/>
            <person name="Miskei M."/>
            <person name="Molnar A.P."/>
            <person name="Mule G."/>
            <person name="Ngan C.Y."/>
            <person name="Orejas M."/>
            <person name="Orosz E."/>
            <person name="Ouedraogo J.P."/>
            <person name="Overkamp K.M."/>
            <person name="Park H.-S."/>
            <person name="Perrone G."/>
            <person name="Piumi F."/>
            <person name="Punt P.J."/>
            <person name="Ram A.F."/>
            <person name="Ramon A."/>
            <person name="Rauscher S."/>
            <person name="Record E."/>
            <person name="Riano-Pachon D.M."/>
            <person name="Robert V."/>
            <person name="Roehrig J."/>
            <person name="Ruller R."/>
            <person name="Salamov A."/>
            <person name="Salih N.S."/>
            <person name="Samson R.A."/>
            <person name="Sandor E."/>
            <person name="Sanguinetti M."/>
            <person name="Schuetze T."/>
            <person name="Sepcic K."/>
            <person name="Shelest E."/>
            <person name="Sherlock G."/>
            <person name="Sophianopoulou V."/>
            <person name="Squina F.M."/>
            <person name="Sun H."/>
            <person name="Susca A."/>
            <person name="Todd R.B."/>
            <person name="Tsang A."/>
            <person name="Unkles S.E."/>
            <person name="van de Wiele N."/>
            <person name="van Rossen-Uffink D."/>
            <person name="Oliveira J.V."/>
            <person name="Vesth T.C."/>
            <person name="Visser J."/>
            <person name="Yu J.-H."/>
            <person name="Zhou M."/>
            <person name="Andersen M.R."/>
            <person name="Archer D.B."/>
            <person name="Baker S.E."/>
            <person name="Benoit I."/>
            <person name="Brakhage A.A."/>
            <person name="Braus G.H."/>
            <person name="Fischer R."/>
            <person name="Frisvad J.C."/>
            <person name="Goldman G.H."/>
            <person name="Houbraken J."/>
            <person name="Oakley B."/>
            <person name="Pocsi I."/>
            <person name="Scazzocchio C."/>
            <person name="Seiboth B."/>
            <person name="vanKuyk P.A."/>
            <person name="Wortman J."/>
            <person name="Dyer P.S."/>
            <person name="Grigoriev I.V."/>
        </authorList>
    </citation>
    <scope>NUCLEOTIDE SEQUENCE [LARGE SCALE GENOMIC DNA]</scope>
    <source>
        <strain evidence="2">CBS 583.65</strain>
    </source>
</reference>
<name>A0A1L9PNW6_ASPVE</name>
<proteinExistence type="predicted"/>
<evidence type="ECO:0000313" key="1">
    <source>
        <dbReference type="EMBL" id="OJJ03136.1"/>
    </source>
</evidence>
<organism evidence="1 2">
    <name type="scientific">Aspergillus versicolor CBS 583.65</name>
    <dbReference type="NCBI Taxonomy" id="1036611"/>
    <lineage>
        <taxon>Eukaryota</taxon>
        <taxon>Fungi</taxon>
        <taxon>Dikarya</taxon>
        <taxon>Ascomycota</taxon>
        <taxon>Pezizomycotina</taxon>
        <taxon>Eurotiomycetes</taxon>
        <taxon>Eurotiomycetidae</taxon>
        <taxon>Eurotiales</taxon>
        <taxon>Aspergillaceae</taxon>
        <taxon>Aspergillus</taxon>
        <taxon>Aspergillus subgen. Nidulantes</taxon>
    </lineage>
</organism>
<dbReference type="GeneID" id="63728142"/>
<dbReference type="Proteomes" id="UP000184073">
    <property type="component" value="Unassembled WGS sequence"/>
</dbReference>
<dbReference type="AlphaFoldDB" id="A0A1L9PNW6"/>
<dbReference type="VEuPathDB" id="FungiDB:ASPVEDRAFT_42648"/>
<protein>
    <submittedName>
        <fullName evidence="1">Uncharacterized protein</fullName>
    </submittedName>
</protein>